<evidence type="ECO:0000313" key="4">
    <source>
        <dbReference type="Proteomes" id="UP000799291"/>
    </source>
</evidence>
<accession>A0A6G1IGC8</accession>
<feature type="transmembrane region" description="Helical" evidence="1">
    <location>
        <begin position="150"/>
        <end position="171"/>
    </location>
</feature>
<gene>
    <name evidence="3" type="ORF">K458DRAFT_164636</name>
</gene>
<keyword evidence="1" id="KW-0812">Transmembrane</keyword>
<evidence type="ECO:0008006" key="5">
    <source>
        <dbReference type="Google" id="ProtNLM"/>
    </source>
</evidence>
<proteinExistence type="predicted"/>
<evidence type="ECO:0000256" key="2">
    <source>
        <dbReference type="SAM" id="SignalP"/>
    </source>
</evidence>
<protein>
    <recommendedName>
        <fullName evidence="5">Integral membrane protein</fullName>
    </recommendedName>
</protein>
<keyword evidence="2" id="KW-0732">Signal</keyword>
<feature type="transmembrane region" description="Helical" evidence="1">
    <location>
        <begin position="58"/>
        <end position="77"/>
    </location>
</feature>
<reference evidence="3" key="1">
    <citation type="journal article" date="2020" name="Stud. Mycol.">
        <title>101 Dothideomycetes genomes: a test case for predicting lifestyles and emergence of pathogens.</title>
        <authorList>
            <person name="Haridas S."/>
            <person name="Albert R."/>
            <person name="Binder M."/>
            <person name="Bloem J."/>
            <person name="Labutti K."/>
            <person name="Salamov A."/>
            <person name="Andreopoulos B."/>
            <person name="Baker S."/>
            <person name="Barry K."/>
            <person name="Bills G."/>
            <person name="Bluhm B."/>
            <person name="Cannon C."/>
            <person name="Castanera R."/>
            <person name="Culley D."/>
            <person name="Daum C."/>
            <person name="Ezra D."/>
            <person name="Gonzalez J."/>
            <person name="Henrissat B."/>
            <person name="Kuo A."/>
            <person name="Liang C."/>
            <person name="Lipzen A."/>
            <person name="Lutzoni F."/>
            <person name="Magnuson J."/>
            <person name="Mondo S."/>
            <person name="Nolan M."/>
            <person name="Ohm R."/>
            <person name="Pangilinan J."/>
            <person name="Park H.-J."/>
            <person name="Ramirez L."/>
            <person name="Alfaro M."/>
            <person name="Sun H."/>
            <person name="Tritt A."/>
            <person name="Yoshinaga Y."/>
            <person name="Zwiers L.-H."/>
            <person name="Turgeon B."/>
            <person name="Goodwin S."/>
            <person name="Spatafora J."/>
            <person name="Crous P."/>
            <person name="Grigoriev I."/>
        </authorList>
    </citation>
    <scope>NUCLEOTIDE SEQUENCE</scope>
    <source>
        <strain evidence="3">CBS 122367</strain>
    </source>
</reference>
<sequence length="187" mass="20013">MPHTLPIHTLNATIGILCVIILALTAHASTLADALQDADTQSADAMPADVRATSFDILYWPGVGGIVDCLLFIWVCVGRRKTTGNKRVWTAAVLFVASFIVVRPLVVLIYTFAENARGGTVEGWACMADGSTAGNAWGMRKRVLCREGRAARWLLVPVLVGAVGMLGCVCWGEWVGRKKTAEGEGLS</sequence>
<dbReference type="Proteomes" id="UP000799291">
    <property type="component" value="Unassembled WGS sequence"/>
</dbReference>
<dbReference type="OrthoDB" id="3682310at2759"/>
<feature type="transmembrane region" description="Helical" evidence="1">
    <location>
        <begin position="89"/>
        <end position="113"/>
    </location>
</feature>
<evidence type="ECO:0000256" key="1">
    <source>
        <dbReference type="SAM" id="Phobius"/>
    </source>
</evidence>
<keyword evidence="1" id="KW-1133">Transmembrane helix</keyword>
<dbReference type="EMBL" id="MU005626">
    <property type="protein sequence ID" value="KAF2677011.1"/>
    <property type="molecule type" value="Genomic_DNA"/>
</dbReference>
<evidence type="ECO:0000313" key="3">
    <source>
        <dbReference type="EMBL" id="KAF2677011.1"/>
    </source>
</evidence>
<name>A0A6G1IGC8_9PLEO</name>
<feature type="signal peptide" evidence="2">
    <location>
        <begin position="1"/>
        <end position="28"/>
    </location>
</feature>
<keyword evidence="4" id="KW-1185">Reference proteome</keyword>
<keyword evidence="1" id="KW-0472">Membrane</keyword>
<dbReference type="AlphaFoldDB" id="A0A6G1IGC8"/>
<feature type="chain" id="PRO_5026206429" description="Integral membrane protein" evidence="2">
    <location>
        <begin position="29"/>
        <end position="187"/>
    </location>
</feature>
<organism evidence="3 4">
    <name type="scientific">Lentithecium fluviatile CBS 122367</name>
    <dbReference type="NCBI Taxonomy" id="1168545"/>
    <lineage>
        <taxon>Eukaryota</taxon>
        <taxon>Fungi</taxon>
        <taxon>Dikarya</taxon>
        <taxon>Ascomycota</taxon>
        <taxon>Pezizomycotina</taxon>
        <taxon>Dothideomycetes</taxon>
        <taxon>Pleosporomycetidae</taxon>
        <taxon>Pleosporales</taxon>
        <taxon>Massarineae</taxon>
        <taxon>Lentitheciaceae</taxon>
        <taxon>Lentithecium</taxon>
    </lineage>
</organism>